<dbReference type="AlphaFoldDB" id="A0A2G9QCQ9"/>
<protein>
    <submittedName>
        <fullName evidence="5">Uncharacterized protein</fullName>
    </submittedName>
</protein>
<evidence type="ECO:0000256" key="4">
    <source>
        <dbReference type="SAM" id="MobiDB-lite"/>
    </source>
</evidence>
<evidence type="ECO:0000256" key="2">
    <source>
        <dbReference type="ARBA" id="ARBA00022553"/>
    </source>
</evidence>
<feature type="region of interest" description="Disordered" evidence="4">
    <location>
        <begin position="1"/>
        <end position="27"/>
    </location>
</feature>
<comment type="similarity">
    <text evidence="1">Belongs to the zygin family.</text>
</comment>
<keyword evidence="6" id="KW-1185">Reference proteome</keyword>
<dbReference type="Pfam" id="PF07763">
    <property type="entry name" value="FEZ"/>
    <property type="match status" value="1"/>
</dbReference>
<dbReference type="EMBL" id="KZ031955">
    <property type="protein sequence ID" value="PIO13394.1"/>
    <property type="molecule type" value="Genomic_DNA"/>
</dbReference>
<evidence type="ECO:0000256" key="1">
    <source>
        <dbReference type="ARBA" id="ARBA00006788"/>
    </source>
</evidence>
<evidence type="ECO:0000313" key="6">
    <source>
        <dbReference type="Proteomes" id="UP000228934"/>
    </source>
</evidence>
<dbReference type="InterPro" id="IPR011680">
    <property type="entry name" value="FEZ"/>
</dbReference>
<organism evidence="5 6">
    <name type="scientific">Aquarana catesbeiana</name>
    <name type="common">American bullfrog</name>
    <name type="synonym">Rana catesbeiana</name>
    <dbReference type="NCBI Taxonomy" id="8400"/>
    <lineage>
        <taxon>Eukaryota</taxon>
        <taxon>Metazoa</taxon>
        <taxon>Chordata</taxon>
        <taxon>Craniata</taxon>
        <taxon>Vertebrata</taxon>
        <taxon>Euteleostomi</taxon>
        <taxon>Amphibia</taxon>
        <taxon>Batrachia</taxon>
        <taxon>Anura</taxon>
        <taxon>Neobatrachia</taxon>
        <taxon>Ranoidea</taxon>
        <taxon>Ranidae</taxon>
        <taxon>Aquarana</taxon>
    </lineage>
</organism>
<proteinExistence type="inferred from homology"/>
<feature type="compositionally biased region" description="Acidic residues" evidence="4">
    <location>
        <begin position="14"/>
        <end position="27"/>
    </location>
</feature>
<dbReference type="Proteomes" id="UP000228934">
    <property type="component" value="Unassembled WGS sequence"/>
</dbReference>
<reference evidence="6" key="1">
    <citation type="journal article" date="2017" name="Nat. Commun.">
        <title>The North American bullfrog draft genome provides insight into hormonal regulation of long noncoding RNA.</title>
        <authorList>
            <person name="Hammond S.A."/>
            <person name="Warren R.L."/>
            <person name="Vandervalk B.P."/>
            <person name="Kucuk E."/>
            <person name="Khan H."/>
            <person name="Gibb E.A."/>
            <person name="Pandoh P."/>
            <person name="Kirk H."/>
            <person name="Zhao Y."/>
            <person name="Jones M."/>
            <person name="Mungall A.J."/>
            <person name="Coope R."/>
            <person name="Pleasance S."/>
            <person name="Moore R.A."/>
            <person name="Holt R.A."/>
            <person name="Round J.M."/>
            <person name="Ohora S."/>
            <person name="Walle B.V."/>
            <person name="Veldhoen N."/>
            <person name="Helbing C.C."/>
            <person name="Birol I."/>
        </authorList>
    </citation>
    <scope>NUCLEOTIDE SEQUENCE [LARGE SCALE GENOMIC DNA]</scope>
</reference>
<keyword evidence="2" id="KW-0597">Phosphoprotein</keyword>
<gene>
    <name evidence="5" type="ORF">AB205_0140070</name>
</gene>
<sequence length="116" mass="13498">VIEEIEEMMQNSPDPEEELDEDDNDLEEISTHSDSILLQEMQALSKTFNNNWTAEDFLSYFRILEFTNLRILIITNDPEKKNPNETKTNTFFGCAHVYLFAWSCMTFDSYGTPAIT</sequence>
<evidence type="ECO:0000313" key="5">
    <source>
        <dbReference type="EMBL" id="PIO13394.1"/>
    </source>
</evidence>
<evidence type="ECO:0000256" key="3">
    <source>
        <dbReference type="ARBA" id="ARBA00023054"/>
    </source>
</evidence>
<accession>A0A2G9QCQ9</accession>
<feature type="non-terminal residue" evidence="5">
    <location>
        <position position="1"/>
    </location>
</feature>
<keyword evidence="3" id="KW-0175">Coiled coil</keyword>
<dbReference type="OrthoDB" id="7959977at2759"/>
<name>A0A2G9QCQ9_AQUCT</name>